<organism evidence="2 3">
    <name type="scientific">Geobacter sulfurreducens (strain ATCC 51573 / DSM 12127 / PCA)</name>
    <dbReference type="NCBI Taxonomy" id="243231"/>
    <lineage>
        <taxon>Bacteria</taxon>
        <taxon>Pseudomonadati</taxon>
        <taxon>Thermodesulfobacteriota</taxon>
        <taxon>Desulfuromonadia</taxon>
        <taxon>Geobacterales</taxon>
        <taxon>Geobacteraceae</taxon>
        <taxon>Geobacter</taxon>
    </lineage>
</organism>
<dbReference type="KEGG" id="gsu:GSU2726"/>
<accession>Q749L6</accession>
<reference evidence="2 3" key="1">
    <citation type="journal article" date="2003" name="Science">
        <title>Genome of Geobacter sulfurreducens: metal reduction in subsurface environments.</title>
        <authorList>
            <person name="Methe B.A."/>
            <person name="Nelson K.E."/>
            <person name="Eisen J.A."/>
            <person name="Paulsen I.T."/>
            <person name="Nelson W."/>
            <person name="Heidelberg J.F."/>
            <person name="Wu D."/>
            <person name="Wu M."/>
            <person name="Ward N."/>
            <person name="Beanan M.J."/>
            <person name="Dodson R.J."/>
            <person name="Madupu R."/>
            <person name="Brinkac L.M."/>
            <person name="Daugherty S.C."/>
            <person name="DeBoy R.T."/>
            <person name="Durkin A.S."/>
            <person name="Gwinn M."/>
            <person name="Kolonay J.F."/>
            <person name="Sullivan S.A."/>
            <person name="Haft D.H."/>
            <person name="Selengut J."/>
            <person name="Davidsen T.M."/>
            <person name="Zafar N."/>
            <person name="White O."/>
            <person name="Tran B."/>
            <person name="Romero C."/>
            <person name="Forberger H.A."/>
            <person name="Weidman J."/>
            <person name="Khouri H."/>
            <person name="Feldblyum T.V."/>
            <person name="Utterback T.R."/>
            <person name="Van Aken S.E."/>
            <person name="Lovley D.R."/>
            <person name="Fraser C.M."/>
        </authorList>
    </citation>
    <scope>NUCLEOTIDE SEQUENCE [LARGE SCALE GENOMIC DNA]</scope>
    <source>
        <strain evidence="3">ATCC 51573 / DSM 12127 / PCA</strain>
    </source>
</reference>
<evidence type="ECO:0000313" key="2">
    <source>
        <dbReference type="EMBL" id="AAR36098.1"/>
    </source>
</evidence>
<sequence>MKQRLQFLALAIASLPGMAGAADVAVDATTLIRLEERSVPGFKDETLAPATQFLGIDVEKLADGNLSFHLYGWGRLDLADKSTDGGSTDGDLAYAYLAYRFPRADGLLKLGRFYVYEGVAAEHVDGVSVRTDLAGGFTGSLFGGVPVRLNMTDRNKGDAIAGGRLGWRLPGYLEIGASALYEANTDTGLTGTPENYRQLVGGDIWLAPFRMVELRGTTSYNTATDGFAEHSYLLLVTPMKGVSVSGEYNDYNLEHFLATTNNRSLFNIDRDTTLRSYGGSVAWTVAKPLELIADYKRINYHRADRGNTHRYGGEVRMTLAERTVRAGLSYHRADADVSANAYHEVRAYILRDATRYRASVDAIAHLYDDAVQPYGGDNAYEVIASLGWKMLPNLMLSGDISYGENPRLDSETRGVVRLVYNFSHSGKGAAK</sequence>
<evidence type="ECO:0000313" key="3">
    <source>
        <dbReference type="Proteomes" id="UP000000577"/>
    </source>
</evidence>
<protein>
    <recommendedName>
        <fullName evidence="4">Outer membrane channel</fullName>
    </recommendedName>
</protein>
<dbReference type="SUPFAM" id="SSF56935">
    <property type="entry name" value="Porins"/>
    <property type="match status" value="1"/>
</dbReference>
<dbReference type="InParanoid" id="Q749L6"/>
<dbReference type="STRING" id="243231.GSU2726"/>
<gene>
    <name evidence="2" type="ordered locus">GSU2726</name>
</gene>
<dbReference type="HOGENOM" id="CLU_635792_0_0_7"/>
<dbReference type="OrthoDB" id="5390943at2"/>
<feature type="signal peptide" evidence="1">
    <location>
        <begin position="1"/>
        <end position="21"/>
    </location>
</feature>
<evidence type="ECO:0000256" key="1">
    <source>
        <dbReference type="SAM" id="SignalP"/>
    </source>
</evidence>
<dbReference type="EnsemblBacteria" id="AAR36098">
    <property type="protein sequence ID" value="AAR36098"/>
    <property type="gene ID" value="GSU2726"/>
</dbReference>
<keyword evidence="1" id="KW-0732">Signal</keyword>
<dbReference type="RefSeq" id="WP_010943361.1">
    <property type="nucleotide sequence ID" value="NC_002939.5"/>
</dbReference>
<dbReference type="AlphaFoldDB" id="Q749L6"/>
<dbReference type="Proteomes" id="UP000000577">
    <property type="component" value="Chromosome"/>
</dbReference>
<evidence type="ECO:0008006" key="4">
    <source>
        <dbReference type="Google" id="ProtNLM"/>
    </source>
</evidence>
<feature type="chain" id="PRO_5004284864" description="Outer membrane channel" evidence="1">
    <location>
        <begin position="22"/>
        <end position="431"/>
    </location>
</feature>
<dbReference type="PATRIC" id="fig|243231.5.peg.2753"/>
<reference evidence="2 3" key="2">
    <citation type="journal article" date="2012" name="BMC Genomics">
        <title>Comparative genomic analysis of Geobacter sulfurreducens KN400, a strain with enhanced capacity for extracellular electron transfer and electricity production.</title>
        <authorList>
            <person name="Butler J.E."/>
            <person name="Young N.D."/>
            <person name="Aklujkar M."/>
            <person name="Lovley D.R."/>
        </authorList>
    </citation>
    <scope>NUCLEOTIDE SEQUENCE [LARGE SCALE GENOMIC DNA]</scope>
    <source>
        <strain evidence="3">ATCC 51573 / DSM 12127 / PCA</strain>
    </source>
</reference>
<keyword evidence="3" id="KW-1185">Reference proteome</keyword>
<dbReference type="TCDB" id="5.B.8.1.2">
    <property type="family name" value="the trans-outer membrane electron transfer porin/cytochrome complex (et-pcc) family"/>
</dbReference>
<proteinExistence type="predicted"/>
<dbReference type="EMBL" id="AE017180">
    <property type="protein sequence ID" value="AAR36098.1"/>
    <property type="molecule type" value="Genomic_DNA"/>
</dbReference>
<name>Q749L6_GEOSL</name>
<dbReference type="eggNOG" id="ENOG5033ND1">
    <property type="taxonomic scope" value="Bacteria"/>
</dbReference>